<feature type="transmembrane region" description="Helical" evidence="2">
    <location>
        <begin position="36"/>
        <end position="55"/>
    </location>
</feature>
<dbReference type="PANTHER" id="PTHR22911:SF137">
    <property type="entry name" value="SOLUTE CARRIER FAMILY 35 MEMBER G2-RELATED"/>
    <property type="match status" value="1"/>
</dbReference>
<dbReference type="InterPro" id="IPR037185">
    <property type="entry name" value="EmrE-like"/>
</dbReference>
<evidence type="ECO:0000256" key="2">
    <source>
        <dbReference type="SAM" id="Phobius"/>
    </source>
</evidence>
<comment type="similarity">
    <text evidence="1">Belongs to the EamA transporter family.</text>
</comment>
<evidence type="ECO:0000313" key="5">
    <source>
        <dbReference type="Proteomes" id="UP000002970"/>
    </source>
</evidence>
<keyword evidence="2" id="KW-1133">Transmembrane helix</keyword>
<reference evidence="4 5" key="1">
    <citation type="submission" date="2010-12" db="EMBL/GenBank/DDBJ databases">
        <title>The Genome Sequence of Clostridium symbiosum strain WAL-14163.</title>
        <authorList>
            <person name="Earl A."/>
            <person name="Ward D."/>
            <person name="Feldgarden M."/>
            <person name="Gevers D."/>
            <person name="Finegold S.M."/>
            <person name="Summanen P.H."/>
            <person name="Molitoris D.R."/>
            <person name="Vaisanen M.L."/>
            <person name="Daigneault M."/>
            <person name="Young S.K."/>
            <person name="Zeng Q."/>
            <person name="Gargeya S."/>
            <person name="Fitzgerald M."/>
            <person name="Haas B."/>
            <person name="Abouelleil A."/>
            <person name="Alvarado L."/>
            <person name="Arachchi H.M."/>
            <person name="Berlin A."/>
            <person name="Brown A."/>
            <person name="Chapman S.B."/>
            <person name="Chen Z."/>
            <person name="Dunbar C."/>
            <person name="Freedman E."/>
            <person name="Gearin G."/>
            <person name="Gellesch M."/>
            <person name="Goldberg J."/>
            <person name="Griggs A."/>
            <person name="Gujja S."/>
            <person name="Heilman E."/>
            <person name="Heiman D."/>
            <person name="Howarth C."/>
            <person name="Larson L."/>
            <person name="Lui A."/>
            <person name="MacDonald P.J.P."/>
            <person name="Mehta T."/>
            <person name="Montmayeur A."/>
            <person name="Murphy C."/>
            <person name="Neiman D."/>
            <person name="Pearson M."/>
            <person name="Priest M."/>
            <person name="Roberts A."/>
            <person name="Saif S."/>
            <person name="Shea T."/>
            <person name="Shenoy N."/>
            <person name="Sisk P."/>
            <person name="Stolte C."/>
            <person name="Sykes S."/>
            <person name="White J."/>
            <person name="Yandava C."/>
            <person name="Nusbaum C."/>
            <person name="Birren B."/>
        </authorList>
    </citation>
    <scope>NUCLEOTIDE SEQUENCE [LARGE SCALE GENOMIC DNA]</scope>
    <source>
        <strain evidence="4 5">WAL-14163</strain>
    </source>
</reference>
<dbReference type="Pfam" id="PF00892">
    <property type="entry name" value="EamA"/>
    <property type="match status" value="2"/>
</dbReference>
<sequence>MRERMKKGFSLVILSAVLFGTMPFFAKQIYGMGGNSLTLCFHRFCLSIPFLYLIVRYKYKISLKITGREFRKILVLSLCCAGTPLLLFQSYRYIPSGMATTIHFVYPILVLLGCVVFYRERLTVKKSVCAALCLLGILFFYTPGESGSPAGVALAFASGVTYALYVLYYSKSGLAEMNTFKLSFYLSLVSSAGILAGAVLSGKIVYEMPPQAWLLSVLFAFIVSVVATVSFQAGTARIGPEKSSMLSTFEPLTSIAAGVVLFSEPVTPRTAFGIACILCAVILLAYGDRSSNKLTFTDETVH</sequence>
<keyword evidence="2" id="KW-0812">Transmembrane</keyword>
<dbReference type="STRING" id="1512.GCA_900049235_02982"/>
<feature type="transmembrane region" description="Helical" evidence="2">
    <location>
        <begin position="182"/>
        <end position="206"/>
    </location>
</feature>
<comment type="caution">
    <text evidence="4">The sequence shown here is derived from an EMBL/GenBank/DDBJ whole genome shotgun (WGS) entry which is preliminary data.</text>
</comment>
<feature type="transmembrane region" description="Helical" evidence="2">
    <location>
        <begin position="100"/>
        <end position="118"/>
    </location>
</feature>
<dbReference type="EMBL" id="ADLQ01000064">
    <property type="protein sequence ID" value="EGA93385.1"/>
    <property type="molecule type" value="Genomic_DNA"/>
</dbReference>
<dbReference type="PANTHER" id="PTHR22911">
    <property type="entry name" value="ACYL-MALONYL CONDENSING ENZYME-RELATED"/>
    <property type="match status" value="1"/>
</dbReference>
<evidence type="ECO:0000313" key="4">
    <source>
        <dbReference type="EMBL" id="EGA93385.1"/>
    </source>
</evidence>
<dbReference type="SUPFAM" id="SSF103481">
    <property type="entry name" value="Multidrug resistance efflux transporter EmrE"/>
    <property type="match status" value="2"/>
</dbReference>
<gene>
    <name evidence="4" type="ORF">HMPREF9474_02764</name>
</gene>
<name>E7GPB9_CLOS6</name>
<dbReference type="HOGENOM" id="CLU_033863_9_3_9"/>
<keyword evidence="5" id="KW-1185">Reference proteome</keyword>
<accession>E7GPB9</accession>
<proteinExistence type="inferred from homology"/>
<feature type="transmembrane region" description="Helical" evidence="2">
    <location>
        <begin position="75"/>
        <end position="94"/>
    </location>
</feature>
<keyword evidence="2" id="KW-0472">Membrane</keyword>
<organism evidence="4 5">
    <name type="scientific">Clostridium symbiosum (strain WAL-14163)</name>
    <dbReference type="NCBI Taxonomy" id="742740"/>
    <lineage>
        <taxon>Bacteria</taxon>
        <taxon>Bacillati</taxon>
        <taxon>Bacillota</taxon>
        <taxon>Clostridia</taxon>
        <taxon>Lachnospirales</taxon>
        <taxon>Lachnospiraceae</taxon>
        <taxon>Otoolea</taxon>
    </lineage>
</organism>
<dbReference type="AlphaFoldDB" id="E7GPB9"/>
<dbReference type="InterPro" id="IPR000620">
    <property type="entry name" value="EamA_dom"/>
</dbReference>
<protein>
    <recommendedName>
        <fullName evidence="3">EamA domain-containing protein</fullName>
    </recommendedName>
</protein>
<feature type="domain" description="EamA" evidence="3">
    <location>
        <begin position="7"/>
        <end position="141"/>
    </location>
</feature>
<feature type="transmembrane region" description="Helical" evidence="2">
    <location>
        <begin position="269"/>
        <end position="286"/>
    </location>
</feature>
<feature type="transmembrane region" description="Helical" evidence="2">
    <location>
        <begin position="212"/>
        <end position="233"/>
    </location>
</feature>
<feature type="transmembrane region" description="Helical" evidence="2">
    <location>
        <begin position="150"/>
        <end position="170"/>
    </location>
</feature>
<dbReference type="GO" id="GO:0016020">
    <property type="term" value="C:membrane"/>
    <property type="evidence" value="ECO:0007669"/>
    <property type="project" value="InterPro"/>
</dbReference>
<dbReference type="Proteomes" id="UP000002970">
    <property type="component" value="Unassembled WGS sequence"/>
</dbReference>
<evidence type="ECO:0000259" key="3">
    <source>
        <dbReference type="Pfam" id="PF00892"/>
    </source>
</evidence>
<dbReference type="eggNOG" id="COG0697">
    <property type="taxonomic scope" value="Bacteria"/>
</dbReference>
<evidence type="ECO:0000256" key="1">
    <source>
        <dbReference type="ARBA" id="ARBA00007362"/>
    </source>
</evidence>
<feature type="domain" description="EamA" evidence="3">
    <location>
        <begin position="151"/>
        <end position="285"/>
    </location>
</feature>